<keyword evidence="3" id="KW-1185">Reference proteome</keyword>
<reference evidence="2 3" key="1">
    <citation type="submission" date="2021-01" db="EMBL/GenBank/DDBJ databases">
        <title>Genomic Encyclopedia of Type Strains, Phase IV (KMG-IV): sequencing the most valuable type-strain genomes for metagenomic binning, comparative biology and taxonomic classification.</title>
        <authorList>
            <person name="Goeker M."/>
        </authorList>
    </citation>
    <scope>NUCLEOTIDE SEQUENCE [LARGE SCALE GENOMIC DNA]</scope>
    <source>
        <strain evidence="2 3">DSM 25890</strain>
    </source>
</reference>
<feature type="transmembrane region" description="Helical" evidence="1">
    <location>
        <begin position="100"/>
        <end position="126"/>
    </location>
</feature>
<dbReference type="Pfam" id="PF05975">
    <property type="entry name" value="EcsB"/>
    <property type="match status" value="1"/>
</dbReference>
<name>A0ABS2NTJ8_9FIRM</name>
<feature type="transmembrane region" description="Helical" evidence="1">
    <location>
        <begin position="138"/>
        <end position="156"/>
    </location>
</feature>
<sequence length="415" mass="48032">MNTIFDLWKRRIRYFLGLYYQFIAFQFDIIILAYTLVFVGLIGYSYFFFITEYIAFISKEPWFTLLQIATVWAMLKGTIKGYLKVADEIFLSPMNNTAKVFVGYSEGLSITVGLISWGIFVVLLYILNPILQLGRIQYFVVLYMIGVLIKLIYMNLKFILYQRYKSFWGKVMGKGVKSLYWGVSFAFVRGWFGESQVIMEYSLVGILSGVLLLATLIYVKKKMQINWSSWIADESNERARMFSILMQDFSKDKYSSKKSTFPAFSGRKLEPFNPMGALLLLYFRMILRDSGNLLLILQVVGGLIAPVFIIKEVLIVSTIHLIGAFLLSHFLVSFWEQLVKDVWVRSYPFTFKDKSWAFNLGPLMLVIPIILFLIGLRIHFTGTNLHPVMELVGMLGVATITIYLKSFSLMFKRRI</sequence>
<feature type="transmembrane region" description="Helical" evidence="1">
    <location>
        <begin position="291"/>
        <end position="309"/>
    </location>
</feature>
<dbReference type="Proteomes" id="UP001314796">
    <property type="component" value="Unassembled WGS sequence"/>
</dbReference>
<feature type="transmembrane region" description="Helical" evidence="1">
    <location>
        <begin position="315"/>
        <end position="335"/>
    </location>
</feature>
<evidence type="ECO:0000313" key="3">
    <source>
        <dbReference type="Proteomes" id="UP001314796"/>
    </source>
</evidence>
<gene>
    <name evidence="2" type="ORF">JOC73_002468</name>
</gene>
<feature type="transmembrane region" description="Helical" evidence="1">
    <location>
        <begin position="391"/>
        <end position="411"/>
    </location>
</feature>
<organism evidence="2 3">
    <name type="scientific">Alkaliphilus hydrothermalis</name>
    <dbReference type="NCBI Taxonomy" id="1482730"/>
    <lineage>
        <taxon>Bacteria</taxon>
        <taxon>Bacillati</taxon>
        <taxon>Bacillota</taxon>
        <taxon>Clostridia</taxon>
        <taxon>Peptostreptococcales</taxon>
        <taxon>Natronincolaceae</taxon>
        <taxon>Alkaliphilus</taxon>
    </lineage>
</organism>
<keyword evidence="1" id="KW-0472">Membrane</keyword>
<keyword evidence="1" id="KW-1133">Transmembrane helix</keyword>
<feature type="transmembrane region" description="Helical" evidence="1">
    <location>
        <begin position="198"/>
        <end position="219"/>
    </location>
</feature>
<feature type="transmembrane region" description="Helical" evidence="1">
    <location>
        <begin position="18"/>
        <end position="49"/>
    </location>
</feature>
<dbReference type="EMBL" id="JAFBEE010000019">
    <property type="protein sequence ID" value="MBM7615894.1"/>
    <property type="molecule type" value="Genomic_DNA"/>
</dbReference>
<keyword evidence="1" id="KW-0812">Transmembrane</keyword>
<evidence type="ECO:0000313" key="2">
    <source>
        <dbReference type="EMBL" id="MBM7615894.1"/>
    </source>
</evidence>
<dbReference type="InterPro" id="IPR010288">
    <property type="entry name" value="EcsB_ABC"/>
</dbReference>
<accession>A0ABS2NTJ8</accession>
<comment type="caution">
    <text evidence="2">The sequence shown here is derived from an EMBL/GenBank/DDBJ whole genome shotgun (WGS) entry which is preliminary data.</text>
</comment>
<proteinExistence type="predicted"/>
<evidence type="ECO:0000256" key="1">
    <source>
        <dbReference type="SAM" id="Phobius"/>
    </source>
</evidence>
<protein>
    <submittedName>
        <fullName evidence="2">ABC-2 type transport system permease protein</fullName>
    </submittedName>
</protein>
<dbReference type="RefSeq" id="WP_204403593.1">
    <property type="nucleotide sequence ID" value="NZ_JAFBEE010000019.1"/>
</dbReference>
<feature type="transmembrane region" description="Helical" evidence="1">
    <location>
        <begin position="356"/>
        <end position="379"/>
    </location>
</feature>